<comment type="caution">
    <text evidence="1">The sequence shown here is derived from an EMBL/GenBank/DDBJ whole genome shotgun (WGS) entry which is preliminary data.</text>
</comment>
<gene>
    <name evidence="1" type="primary">Necator_chrX.g25107</name>
    <name evidence="2" type="synonym">Necator_chrX.g25110</name>
    <name evidence="1" type="ORF">RB195_024941</name>
    <name evidence="2" type="ORF">RB195_024944</name>
</gene>
<dbReference type="EMBL" id="JAVFWL010000006">
    <property type="protein sequence ID" value="KAK6764806.1"/>
    <property type="molecule type" value="Genomic_DNA"/>
</dbReference>
<evidence type="ECO:0000313" key="2">
    <source>
        <dbReference type="EMBL" id="KAK6764809.1"/>
    </source>
</evidence>
<name>A0ABR1ESD3_NECAM</name>
<keyword evidence="3" id="KW-1185">Reference proteome</keyword>
<protein>
    <submittedName>
        <fullName evidence="1">Uncharacterized protein</fullName>
    </submittedName>
</protein>
<organism evidence="1 3">
    <name type="scientific">Necator americanus</name>
    <name type="common">Human hookworm</name>
    <dbReference type="NCBI Taxonomy" id="51031"/>
    <lineage>
        <taxon>Eukaryota</taxon>
        <taxon>Metazoa</taxon>
        <taxon>Ecdysozoa</taxon>
        <taxon>Nematoda</taxon>
        <taxon>Chromadorea</taxon>
        <taxon>Rhabditida</taxon>
        <taxon>Rhabditina</taxon>
        <taxon>Rhabditomorpha</taxon>
        <taxon>Strongyloidea</taxon>
        <taxon>Ancylostomatidae</taxon>
        <taxon>Bunostominae</taxon>
        <taxon>Necator</taxon>
    </lineage>
</organism>
<reference evidence="1 3" key="1">
    <citation type="submission" date="2023-08" db="EMBL/GenBank/DDBJ databases">
        <title>A Necator americanus chromosomal reference genome.</title>
        <authorList>
            <person name="Ilik V."/>
            <person name="Petrzelkova K.J."/>
            <person name="Pardy F."/>
            <person name="Fuh T."/>
            <person name="Niatou-Singa F.S."/>
            <person name="Gouil Q."/>
            <person name="Baker L."/>
            <person name="Ritchie M.E."/>
            <person name="Jex A.R."/>
            <person name="Gazzola D."/>
            <person name="Li H."/>
            <person name="Toshio Fujiwara R."/>
            <person name="Zhan B."/>
            <person name="Aroian R.V."/>
            <person name="Pafco B."/>
            <person name="Schwarz E.M."/>
        </authorList>
    </citation>
    <scope>NUCLEOTIDE SEQUENCE [LARGE SCALE GENOMIC DNA]</scope>
    <source>
        <strain evidence="1 3">Aroian</strain>
        <tissue evidence="1">Whole animal</tissue>
    </source>
</reference>
<evidence type="ECO:0000313" key="1">
    <source>
        <dbReference type="EMBL" id="KAK6764806.1"/>
    </source>
</evidence>
<proteinExistence type="predicted"/>
<accession>A0ABR1ESD3</accession>
<sequence length="130" mass="14669">MARLVRRSTTCSPAGGGVYLTSQWYHPFVLVLITVSFVRKCDLATRWKRTSAIGNEGEKKSFRTIAYSRTACPKVTGTSRRTVDYEMLLRGFRACAECASKLRTTNLDRISKTTKELLEKRSTLRLDPSA</sequence>
<evidence type="ECO:0000313" key="3">
    <source>
        <dbReference type="Proteomes" id="UP001303046"/>
    </source>
</evidence>
<dbReference type="EMBL" id="JAVFWL010000006">
    <property type="protein sequence ID" value="KAK6764809.1"/>
    <property type="molecule type" value="Genomic_DNA"/>
</dbReference>
<dbReference type="Proteomes" id="UP001303046">
    <property type="component" value="Unassembled WGS sequence"/>
</dbReference>